<dbReference type="Proteomes" id="UP000247498">
    <property type="component" value="Unassembled WGS sequence"/>
</dbReference>
<accession>A0A2V0P0Z7</accession>
<dbReference type="InParanoid" id="A0A2V0P0Z7"/>
<keyword evidence="3" id="KW-1185">Reference proteome</keyword>
<organism evidence="2 3">
    <name type="scientific">Raphidocelis subcapitata</name>
    <dbReference type="NCBI Taxonomy" id="307507"/>
    <lineage>
        <taxon>Eukaryota</taxon>
        <taxon>Viridiplantae</taxon>
        <taxon>Chlorophyta</taxon>
        <taxon>core chlorophytes</taxon>
        <taxon>Chlorophyceae</taxon>
        <taxon>CS clade</taxon>
        <taxon>Sphaeropleales</taxon>
        <taxon>Selenastraceae</taxon>
        <taxon>Raphidocelis</taxon>
    </lineage>
</organism>
<protein>
    <submittedName>
        <fullName evidence="2">Uncharacterized protein</fullName>
    </submittedName>
</protein>
<dbReference type="EMBL" id="BDRX01000039">
    <property type="protein sequence ID" value="GBF93249.1"/>
    <property type="molecule type" value="Genomic_DNA"/>
</dbReference>
<proteinExistence type="predicted"/>
<feature type="region of interest" description="Disordered" evidence="1">
    <location>
        <begin position="33"/>
        <end position="53"/>
    </location>
</feature>
<evidence type="ECO:0000313" key="2">
    <source>
        <dbReference type="EMBL" id="GBF93249.1"/>
    </source>
</evidence>
<feature type="compositionally biased region" description="Basic residues" evidence="1">
    <location>
        <begin position="197"/>
        <end position="211"/>
    </location>
</feature>
<comment type="caution">
    <text evidence="2">The sequence shown here is derived from an EMBL/GenBank/DDBJ whole genome shotgun (WGS) entry which is preliminary data.</text>
</comment>
<dbReference type="OrthoDB" id="549274at2759"/>
<gene>
    <name evidence="2" type="ORF">Rsub_05981</name>
</gene>
<feature type="region of interest" description="Disordered" evidence="1">
    <location>
        <begin position="164"/>
        <end position="211"/>
    </location>
</feature>
<sequence length="211" mass="22256">MQCTPLVQRPLRGDTPLLGGSCTPVVVGFRAAASETPESPPWRSGLDPGSQQRRHSLLSDLLRDVSAAAAQADAILRGGGAAAALRDDDDDDDYDEGELDEDELSLLAALDGGWGSPAGSLVSAASGLTAATAASAASSSRPIAIPAATYFKDEAQRAHLEKLNKKRQWYSQQQEQERLLGKTGAKAAAQQVPRPPLKQHKQFNGHGGHQK</sequence>
<evidence type="ECO:0000313" key="3">
    <source>
        <dbReference type="Proteomes" id="UP000247498"/>
    </source>
</evidence>
<reference evidence="2 3" key="1">
    <citation type="journal article" date="2018" name="Sci. Rep.">
        <title>Raphidocelis subcapitata (=Pseudokirchneriella subcapitata) provides an insight into genome evolution and environmental adaptations in the Sphaeropleales.</title>
        <authorList>
            <person name="Suzuki S."/>
            <person name="Yamaguchi H."/>
            <person name="Nakajima N."/>
            <person name="Kawachi M."/>
        </authorList>
    </citation>
    <scope>NUCLEOTIDE SEQUENCE [LARGE SCALE GENOMIC DNA]</scope>
    <source>
        <strain evidence="2 3">NIES-35</strain>
    </source>
</reference>
<dbReference type="AlphaFoldDB" id="A0A2V0P0Z7"/>
<evidence type="ECO:0000256" key="1">
    <source>
        <dbReference type="SAM" id="MobiDB-lite"/>
    </source>
</evidence>
<name>A0A2V0P0Z7_9CHLO</name>